<evidence type="ECO:0000313" key="3">
    <source>
        <dbReference type="Proteomes" id="UP000583800"/>
    </source>
</evidence>
<evidence type="ECO:0000313" key="2">
    <source>
        <dbReference type="EMBL" id="MBB6348973.1"/>
    </source>
</evidence>
<accession>A0A7X0C5M0</accession>
<dbReference type="Proteomes" id="UP000583800">
    <property type="component" value="Unassembled WGS sequence"/>
</dbReference>
<keyword evidence="3" id="KW-1185">Reference proteome</keyword>
<name>A0A7X0C5M0_9ACTN</name>
<proteinExistence type="predicted"/>
<evidence type="ECO:0000256" key="1">
    <source>
        <dbReference type="SAM" id="Phobius"/>
    </source>
</evidence>
<gene>
    <name evidence="2" type="ORF">FHU36_005518</name>
</gene>
<protein>
    <submittedName>
        <fullName evidence="2">Cytochrome bd-type quinol oxidase subunit 2</fullName>
    </submittedName>
</protein>
<dbReference type="AlphaFoldDB" id="A0A7X0C5M0"/>
<keyword evidence="1" id="KW-1133">Transmembrane helix</keyword>
<feature type="transmembrane region" description="Helical" evidence="1">
    <location>
        <begin position="40"/>
        <end position="64"/>
    </location>
</feature>
<comment type="caution">
    <text evidence="2">The sequence shown here is derived from an EMBL/GenBank/DDBJ whole genome shotgun (WGS) entry which is preliminary data.</text>
</comment>
<reference evidence="2 3" key="1">
    <citation type="submission" date="2020-08" db="EMBL/GenBank/DDBJ databases">
        <title>Sequencing the genomes of 1000 actinobacteria strains.</title>
        <authorList>
            <person name="Klenk H.-P."/>
        </authorList>
    </citation>
    <scope>NUCLEOTIDE SEQUENCE [LARGE SCALE GENOMIC DNA]</scope>
    <source>
        <strain evidence="2 3">DSM 45913</strain>
    </source>
</reference>
<organism evidence="2 3">
    <name type="scientific">Nonomuraea muscovyensis</name>
    <dbReference type="NCBI Taxonomy" id="1124761"/>
    <lineage>
        <taxon>Bacteria</taxon>
        <taxon>Bacillati</taxon>
        <taxon>Actinomycetota</taxon>
        <taxon>Actinomycetes</taxon>
        <taxon>Streptosporangiales</taxon>
        <taxon>Streptosporangiaceae</taxon>
        <taxon>Nonomuraea</taxon>
    </lineage>
</organism>
<keyword evidence="1" id="KW-0812">Transmembrane</keyword>
<keyword evidence="1" id="KW-0472">Membrane</keyword>
<dbReference type="EMBL" id="JACHJB010000002">
    <property type="protein sequence ID" value="MBB6348973.1"/>
    <property type="molecule type" value="Genomic_DNA"/>
</dbReference>
<sequence length="74" mass="7634">MAVRVTAALAVTGLLWGWGVGQYPELLPGVTLADAAATDAVLAASLGSLAVGALLLVPSLWWLYATFQRDHAKG</sequence>